<dbReference type="OrthoDB" id="74360at2759"/>
<evidence type="ECO:0000313" key="7">
    <source>
        <dbReference type="Proteomes" id="UP000007963"/>
    </source>
</evidence>
<evidence type="ECO:0000256" key="3">
    <source>
        <dbReference type="ARBA" id="ARBA00022630"/>
    </source>
</evidence>
<keyword evidence="3" id="KW-0285">Flavoprotein</keyword>
<dbReference type="HOGENOM" id="CLU_006937_1_0_1"/>
<evidence type="ECO:0000313" key="6">
    <source>
        <dbReference type="EMBL" id="EAU29272.1"/>
    </source>
</evidence>
<comment type="similarity">
    <text evidence="2">Belongs to the FAD-binding monooxygenase family.</text>
</comment>
<dbReference type="VEuPathDB" id="FungiDB:ATEG_10275"/>
<dbReference type="SUPFAM" id="SSF51905">
    <property type="entry name" value="FAD/NAD(P)-binding domain"/>
    <property type="match status" value="2"/>
</dbReference>
<dbReference type="PANTHER" id="PTHR42877:SF8">
    <property type="entry name" value="MONOOXYGENASE"/>
    <property type="match status" value="1"/>
</dbReference>
<organism evidence="6 7">
    <name type="scientific">Aspergillus terreus (strain NIH 2624 / FGSC A1156)</name>
    <dbReference type="NCBI Taxonomy" id="341663"/>
    <lineage>
        <taxon>Eukaryota</taxon>
        <taxon>Fungi</taxon>
        <taxon>Dikarya</taxon>
        <taxon>Ascomycota</taxon>
        <taxon>Pezizomycotina</taxon>
        <taxon>Eurotiomycetes</taxon>
        <taxon>Eurotiomycetidae</taxon>
        <taxon>Eurotiales</taxon>
        <taxon>Aspergillaceae</taxon>
        <taxon>Aspergillus</taxon>
        <taxon>Aspergillus subgen. Circumdati</taxon>
    </lineage>
</organism>
<dbReference type="GeneID" id="4354583"/>
<dbReference type="PANTHER" id="PTHR42877">
    <property type="entry name" value="L-ORNITHINE N(5)-MONOOXYGENASE-RELATED"/>
    <property type="match status" value="1"/>
</dbReference>
<dbReference type="OMA" id="HNANKTY"/>
<gene>
    <name evidence="6" type="ORF">ATEG_10275</name>
</gene>
<dbReference type="eggNOG" id="KOG1399">
    <property type="taxonomic scope" value="Eukaryota"/>
</dbReference>
<evidence type="ECO:0000256" key="4">
    <source>
        <dbReference type="ARBA" id="ARBA00022827"/>
    </source>
</evidence>
<feature type="region of interest" description="Disordered" evidence="5">
    <location>
        <begin position="1"/>
        <end position="22"/>
    </location>
</feature>
<proteinExistence type="inferred from homology"/>
<accession>Q0C7Q9</accession>
<name>Q0C7Q9_ASPTN</name>
<dbReference type="Proteomes" id="UP000007963">
    <property type="component" value="Unassembled WGS sequence"/>
</dbReference>
<dbReference type="InterPro" id="IPR036188">
    <property type="entry name" value="FAD/NAD-bd_sf"/>
</dbReference>
<protein>
    <submittedName>
        <fullName evidence="6">Uncharacterized protein</fullName>
    </submittedName>
</protein>
<evidence type="ECO:0000256" key="5">
    <source>
        <dbReference type="SAM" id="MobiDB-lite"/>
    </source>
</evidence>
<reference evidence="7" key="1">
    <citation type="submission" date="2005-09" db="EMBL/GenBank/DDBJ databases">
        <title>Annotation of the Aspergillus terreus NIH2624 genome.</title>
        <authorList>
            <person name="Birren B.W."/>
            <person name="Lander E.S."/>
            <person name="Galagan J.E."/>
            <person name="Nusbaum C."/>
            <person name="Devon K."/>
            <person name="Henn M."/>
            <person name="Ma L.-J."/>
            <person name="Jaffe D.B."/>
            <person name="Butler J."/>
            <person name="Alvarez P."/>
            <person name="Gnerre S."/>
            <person name="Grabherr M."/>
            <person name="Kleber M."/>
            <person name="Mauceli E.W."/>
            <person name="Brockman W."/>
            <person name="Rounsley S."/>
            <person name="Young S.K."/>
            <person name="LaButti K."/>
            <person name="Pushparaj V."/>
            <person name="DeCaprio D."/>
            <person name="Crawford M."/>
            <person name="Koehrsen M."/>
            <person name="Engels R."/>
            <person name="Montgomery P."/>
            <person name="Pearson M."/>
            <person name="Howarth C."/>
            <person name="Larson L."/>
            <person name="Luoma S."/>
            <person name="White J."/>
            <person name="Alvarado L."/>
            <person name="Kodira C.D."/>
            <person name="Zeng Q."/>
            <person name="Oleary S."/>
            <person name="Yandava C."/>
            <person name="Denning D.W."/>
            <person name="Nierman W.C."/>
            <person name="Milne T."/>
            <person name="Madden K."/>
        </authorList>
    </citation>
    <scope>NUCLEOTIDE SEQUENCE [LARGE SCALE GENOMIC DNA]</scope>
    <source>
        <strain evidence="7">NIH 2624 / FGSC A1156</strain>
    </source>
</reference>
<keyword evidence="4" id="KW-0274">FAD</keyword>
<dbReference type="EMBL" id="CH476610">
    <property type="protein sequence ID" value="EAU29272.1"/>
    <property type="molecule type" value="Genomic_DNA"/>
</dbReference>
<sequence length="343" mass="39691">MPRVKVELSPEDEARLTLSEEEKDPDMMQYYYKKPEKEKLRSDPEFLLKYRKKIEYGMNVGFAIFYKNTEASNMAREYMTNSMARRLKGDPELMKHLIPTWDVGCRRLTPGDGYLEALIKSNVQPVYEDISRVYGQGLVTTDGQAHEVDVIICATGFDMAWTPHFELYGVNGSRIQDEWAVWPTCYLGIAAPGFPNYWVMNGPRGNLANGTVLPCLETQIEYVIAAAKKIQSDRIRAIEVRRDITEQLDSYIDKWHEGSVWTADCRSWYKNNTKDGRPLCWGGSSVHYLKTIKYPRWEHYNVRYIDDNPWAFLGNGRTKGETESDFEALTPYIRNADDAWDIV</sequence>
<evidence type="ECO:0000256" key="2">
    <source>
        <dbReference type="ARBA" id="ARBA00010139"/>
    </source>
</evidence>
<comment type="cofactor">
    <cofactor evidence="1">
        <name>FAD</name>
        <dbReference type="ChEBI" id="CHEBI:57692"/>
    </cofactor>
</comment>
<dbReference type="RefSeq" id="XP_001218623.1">
    <property type="nucleotide sequence ID" value="XM_001218622.1"/>
</dbReference>
<evidence type="ECO:0000256" key="1">
    <source>
        <dbReference type="ARBA" id="ARBA00001974"/>
    </source>
</evidence>
<dbReference type="InterPro" id="IPR051209">
    <property type="entry name" value="FAD-bind_Monooxygenase_sf"/>
</dbReference>
<feature type="compositionally biased region" description="Basic and acidic residues" evidence="5">
    <location>
        <begin position="1"/>
        <end position="20"/>
    </location>
</feature>
<dbReference type="AlphaFoldDB" id="Q0C7Q9"/>
<dbReference type="Gene3D" id="3.50.50.60">
    <property type="entry name" value="FAD/NAD(P)-binding domain"/>
    <property type="match status" value="1"/>
</dbReference>